<proteinExistence type="predicted"/>
<sequence length="97" mass="10714">MSYTTIATTTAPLIPISLQQPSSDSSAFATRLKAALEHARRLTEMHGPRSIDAAIAWEAVEELQTAKARQPRVSANEAFARYCDENPHALESRIYDV</sequence>
<name>A0A6M0RQP9_9CYAN</name>
<gene>
    <name evidence="2" type="ORF">DXZ20_23590</name>
</gene>
<dbReference type="Proteomes" id="UP000481033">
    <property type="component" value="Unassembled WGS sequence"/>
</dbReference>
<comment type="caution">
    <text evidence="2">The sequence shown here is derived from an EMBL/GenBank/DDBJ whole genome shotgun (WGS) entry which is preliminary data.</text>
</comment>
<evidence type="ECO:0000259" key="1">
    <source>
        <dbReference type="SMART" id="SM01093"/>
    </source>
</evidence>
<feature type="domain" description="CP12" evidence="1">
    <location>
        <begin position="28"/>
        <end position="97"/>
    </location>
</feature>
<dbReference type="EMBL" id="QXHD01000004">
    <property type="protein sequence ID" value="NEZ58575.1"/>
    <property type="molecule type" value="Genomic_DNA"/>
</dbReference>
<keyword evidence="3" id="KW-1185">Reference proteome</keyword>
<dbReference type="Pfam" id="PF02672">
    <property type="entry name" value="CP12"/>
    <property type="match status" value="1"/>
</dbReference>
<organism evidence="2 3">
    <name type="scientific">Adonisia turfae CCMR0081</name>
    <dbReference type="NCBI Taxonomy" id="2292702"/>
    <lineage>
        <taxon>Bacteria</taxon>
        <taxon>Bacillati</taxon>
        <taxon>Cyanobacteriota</taxon>
        <taxon>Adonisia</taxon>
        <taxon>Adonisia turfae</taxon>
    </lineage>
</organism>
<dbReference type="SMART" id="SM01093">
    <property type="entry name" value="CP12"/>
    <property type="match status" value="1"/>
</dbReference>
<dbReference type="RefSeq" id="WP_163701235.1">
    <property type="nucleotide sequence ID" value="NZ_QXHD01000004.1"/>
</dbReference>
<reference evidence="2 3" key="1">
    <citation type="journal article" date="2020" name="Microb. Ecol.">
        <title>Ecogenomics of the Marine Benthic Filamentous Cyanobacterium Adonisia.</title>
        <authorList>
            <person name="Walter J.M."/>
            <person name="Coutinho F.H."/>
            <person name="Leomil L."/>
            <person name="Hargreaves P.I."/>
            <person name="Campeao M.E."/>
            <person name="Vieira V.V."/>
            <person name="Silva B.S."/>
            <person name="Fistarol G.O."/>
            <person name="Salomon P.S."/>
            <person name="Sawabe T."/>
            <person name="Mino S."/>
            <person name="Hosokawa M."/>
            <person name="Miyashita H."/>
            <person name="Maruyama F."/>
            <person name="van Verk M.C."/>
            <person name="Dutilh B.E."/>
            <person name="Thompson C.C."/>
            <person name="Thompson F.L."/>
        </authorList>
    </citation>
    <scope>NUCLEOTIDE SEQUENCE [LARGE SCALE GENOMIC DNA]</scope>
    <source>
        <strain evidence="2 3">CCMR0081</strain>
    </source>
</reference>
<evidence type="ECO:0000313" key="3">
    <source>
        <dbReference type="Proteomes" id="UP000481033"/>
    </source>
</evidence>
<dbReference type="InterPro" id="IPR003823">
    <property type="entry name" value="CP12_dom"/>
</dbReference>
<dbReference type="AlphaFoldDB" id="A0A6M0RQP9"/>
<evidence type="ECO:0000313" key="2">
    <source>
        <dbReference type="EMBL" id="NEZ58575.1"/>
    </source>
</evidence>
<protein>
    <recommendedName>
        <fullName evidence="1">CP12 domain-containing protein</fullName>
    </recommendedName>
</protein>
<accession>A0A6M0RQP9</accession>